<sequence length="594" mass="71032">MKRSTSRNKKNRVSNGQKNIVFHNSVFFLRSDIFPDESFKPEEYIKNIPRSILLRYAILFINNFNHHSHIESSEDFLDKYFSEYKDKSYLIWKKILRDKSIKFNTKIVIVYPLSNFKFFEIASKQSEFEYKLDDIEYIEKSNINVLKCYLSINEIFASKEAICRMSLEKWWPNDISLLTSFLGSLMESDITKFSPIFNYIAQYTKSKYLFSYLLSTPNTRELLKEYLMERGLNSVSDYLGKLVFIFDQTANRDKIVGLALFTIDPIKFPKLYKFVNMFLLTKITDDDDFLSIRNSPIIELEPNVFHLIHDKFLFDKLYIGIFFDLFKIYKERKMTMLNDFMGHFGEHFFERYLASKVLYDIILNKAIKLSGEDIKSARLKSELKGEPDYYIRDWQNIYVFEVKNNLIKNSIKYSFNYEKVEPYLKTRFIYDEENKKDGVIRQIINNIDLIFSNKLDFDQINSCNSIKIYPIAIVPEESYSSYGFNYIVNQWFEQELESRSNGNRLRYRRVRPLVIITIDTIIILRYYIKMKRLKLKDLLDTYIGNYLTKQEYNKNRISFTMFVNNFIVGSGLPPIDFKHSQDEIFPDFDFRFDV</sequence>
<gene>
    <name evidence="1" type="ORF">DYBT9275_03066</name>
</gene>
<name>A0A916N6E3_9BACT</name>
<keyword evidence="2" id="KW-1185">Reference proteome</keyword>
<evidence type="ECO:0000313" key="2">
    <source>
        <dbReference type="Proteomes" id="UP000680038"/>
    </source>
</evidence>
<protein>
    <submittedName>
        <fullName evidence="1">Uncharacterized protein</fullName>
    </submittedName>
</protein>
<dbReference type="RefSeq" id="WP_215239612.1">
    <property type="nucleotide sequence ID" value="NZ_CAJRAF010000002.1"/>
</dbReference>
<accession>A0A916N6E3</accession>
<evidence type="ECO:0000313" key="1">
    <source>
        <dbReference type="EMBL" id="CAG5003131.1"/>
    </source>
</evidence>
<proteinExistence type="predicted"/>
<dbReference type="Proteomes" id="UP000680038">
    <property type="component" value="Unassembled WGS sequence"/>
</dbReference>
<comment type="caution">
    <text evidence="1">The sequence shown here is derived from an EMBL/GenBank/DDBJ whole genome shotgun (WGS) entry which is preliminary data.</text>
</comment>
<dbReference type="EMBL" id="CAJRAF010000002">
    <property type="protein sequence ID" value="CAG5003131.1"/>
    <property type="molecule type" value="Genomic_DNA"/>
</dbReference>
<dbReference type="AlphaFoldDB" id="A0A916N6E3"/>
<reference evidence="1" key="1">
    <citation type="submission" date="2021-04" db="EMBL/GenBank/DDBJ databases">
        <authorList>
            <person name="Rodrigo-Torres L."/>
            <person name="Arahal R. D."/>
            <person name="Lucena T."/>
        </authorList>
    </citation>
    <scope>NUCLEOTIDE SEQUENCE</scope>
    <source>
        <strain evidence="1">CECT 9275</strain>
    </source>
</reference>
<organism evidence="1 2">
    <name type="scientific">Dyadobacter helix</name>
    <dbReference type="NCBI Taxonomy" id="2822344"/>
    <lineage>
        <taxon>Bacteria</taxon>
        <taxon>Pseudomonadati</taxon>
        <taxon>Bacteroidota</taxon>
        <taxon>Cytophagia</taxon>
        <taxon>Cytophagales</taxon>
        <taxon>Spirosomataceae</taxon>
        <taxon>Dyadobacter</taxon>
    </lineage>
</organism>